<dbReference type="SUPFAM" id="SSF53756">
    <property type="entry name" value="UDP-Glycosyltransferase/glycogen phosphorylase"/>
    <property type="match status" value="1"/>
</dbReference>
<evidence type="ECO:0000313" key="3">
    <source>
        <dbReference type="EMBL" id="OGG16282.1"/>
    </source>
</evidence>
<dbReference type="GO" id="GO:0016757">
    <property type="term" value="F:glycosyltransferase activity"/>
    <property type="evidence" value="ECO:0007669"/>
    <property type="project" value="InterPro"/>
</dbReference>
<dbReference type="EMBL" id="MFJL01000014">
    <property type="protein sequence ID" value="OGG16282.1"/>
    <property type="molecule type" value="Genomic_DNA"/>
</dbReference>
<feature type="domain" description="Glycosyl transferase family 1" evidence="2">
    <location>
        <begin position="208"/>
        <end position="375"/>
    </location>
</feature>
<sequence length="402" mass="46122">MGKNSRGNVKSLPKHTMTIKIGIDGNEANTKKRVGIGQYAFHTITSLYALRKKEKNTSYRDVSFEIYLKDKPLSDLPTSAPWWKYKVFGPSKMWTQFALPFHLTLFRSSNIFFSPSHYAPRFLREPSVISIMDLSFFHFPELFNKKDLYQLENWTSYSVKNASKIFTISQFSKEEIIKYYQVNPDSIVVTYPGFDDNLYKKREVLKKEKEAVKKKFCVGENFILFVGTIQPRKNIVKLLDAFERIINSGQFDNFQLLLVGKKGWMYEGILTHKKYLMEEKKVIFTDFAEDEDLSLLYNLASCFILPSLYEGFGIPVIESLACGCPAVLSNVSSLPEIAGDAACFIDPTDSTSIEEGIKKVLTDALYRKNLIQKGFEQIKKFSWDLGGEQTFKTLIEVATQPK</sequence>
<dbReference type="Pfam" id="PF00534">
    <property type="entry name" value="Glycos_transf_1"/>
    <property type="match status" value="1"/>
</dbReference>
<evidence type="ECO:0000259" key="2">
    <source>
        <dbReference type="Pfam" id="PF00534"/>
    </source>
</evidence>
<evidence type="ECO:0000313" key="4">
    <source>
        <dbReference type="Proteomes" id="UP000176923"/>
    </source>
</evidence>
<dbReference type="Gene3D" id="3.40.50.2000">
    <property type="entry name" value="Glycogen Phosphorylase B"/>
    <property type="match status" value="2"/>
</dbReference>
<keyword evidence="1" id="KW-0808">Transferase</keyword>
<proteinExistence type="predicted"/>
<comment type="caution">
    <text evidence="3">The sequence shown here is derived from an EMBL/GenBank/DDBJ whole genome shotgun (WGS) entry which is preliminary data.</text>
</comment>
<dbReference type="PANTHER" id="PTHR46401:SF2">
    <property type="entry name" value="GLYCOSYLTRANSFERASE WBBK-RELATED"/>
    <property type="match status" value="1"/>
</dbReference>
<dbReference type="InterPro" id="IPR001296">
    <property type="entry name" value="Glyco_trans_1"/>
</dbReference>
<organism evidence="3 4">
    <name type="scientific">Candidatus Gottesmanbacteria bacterium RIFCSPHIGHO2_02_FULL_39_11</name>
    <dbReference type="NCBI Taxonomy" id="1798382"/>
    <lineage>
        <taxon>Bacteria</taxon>
        <taxon>Candidatus Gottesmaniibacteriota</taxon>
    </lineage>
</organism>
<gene>
    <name evidence="3" type="ORF">A3D77_02380</name>
</gene>
<dbReference type="STRING" id="1798382.A3D77_02380"/>
<dbReference type="CDD" id="cd03809">
    <property type="entry name" value="GT4_MtfB-like"/>
    <property type="match status" value="1"/>
</dbReference>
<reference evidence="3 4" key="1">
    <citation type="journal article" date="2016" name="Nat. Commun.">
        <title>Thousands of microbial genomes shed light on interconnected biogeochemical processes in an aquifer system.</title>
        <authorList>
            <person name="Anantharaman K."/>
            <person name="Brown C.T."/>
            <person name="Hug L.A."/>
            <person name="Sharon I."/>
            <person name="Castelle C.J."/>
            <person name="Probst A.J."/>
            <person name="Thomas B.C."/>
            <person name="Singh A."/>
            <person name="Wilkins M.J."/>
            <person name="Karaoz U."/>
            <person name="Brodie E.L."/>
            <person name="Williams K.H."/>
            <person name="Hubbard S.S."/>
            <person name="Banfield J.F."/>
        </authorList>
    </citation>
    <scope>NUCLEOTIDE SEQUENCE [LARGE SCALE GENOMIC DNA]</scope>
</reference>
<name>A0A1F5ZVW6_9BACT</name>
<dbReference type="PANTHER" id="PTHR46401">
    <property type="entry name" value="GLYCOSYLTRANSFERASE WBBK-RELATED"/>
    <property type="match status" value="1"/>
</dbReference>
<protein>
    <recommendedName>
        <fullName evidence="2">Glycosyl transferase family 1 domain-containing protein</fullName>
    </recommendedName>
</protein>
<dbReference type="FunFam" id="3.40.50.2000:FF:000119">
    <property type="entry name" value="Glycosyl transferase group 1"/>
    <property type="match status" value="1"/>
</dbReference>
<dbReference type="AlphaFoldDB" id="A0A1F5ZVW6"/>
<dbReference type="GO" id="GO:0009103">
    <property type="term" value="P:lipopolysaccharide biosynthetic process"/>
    <property type="evidence" value="ECO:0007669"/>
    <property type="project" value="TreeGrafter"/>
</dbReference>
<accession>A0A1F5ZVW6</accession>
<evidence type="ECO:0000256" key="1">
    <source>
        <dbReference type="ARBA" id="ARBA00022679"/>
    </source>
</evidence>
<dbReference type="Proteomes" id="UP000176923">
    <property type="component" value="Unassembled WGS sequence"/>
</dbReference>